<evidence type="ECO:0000256" key="1">
    <source>
        <dbReference type="ARBA" id="ARBA00001974"/>
    </source>
</evidence>
<protein>
    <submittedName>
        <fullName evidence="8">Alkylation response protein AidB-like acyl-CoA dehydrogenase</fullName>
    </submittedName>
</protein>
<dbReference type="PANTHER" id="PTHR43884">
    <property type="entry name" value="ACYL-COA DEHYDROGENASE"/>
    <property type="match status" value="1"/>
</dbReference>
<keyword evidence="4" id="KW-0274">FAD</keyword>
<evidence type="ECO:0000256" key="5">
    <source>
        <dbReference type="ARBA" id="ARBA00023002"/>
    </source>
</evidence>
<keyword evidence="9" id="KW-1185">Reference proteome</keyword>
<evidence type="ECO:0000259" key="6">
    <source>
        <dbReference type="Pfam" id="PF00441"/>
    </source>
</evidence>
<dbReference type="Gene3D" id="1.20.140.10">
    <property type="entry name" value="Butyryl-CoA Dehydrogenase, subunit A, domain 3"/>
    <property type="match status" value="1"/>
</dbReference>
<evidence type="ECO:0000313" key="9">
    <source>
        <dbReference type="Proteomes" id="UP000247569"/>
    </source>
</evidence>
<dbReference type="Gene3D" id="2.40.110.10">
    <property type="entry name" value="Butyryl-CoA Dehydrogenase, subunit A, domain 2"/>
    <property type="match status" value="1"/>
</dbReference>
<dbReference type="EMBL" id="QJKF01000003">
    <property type="protein sequence ID" value="PXX66964.1"/>
    <property type="molecule type" value="Genomic_DNA"/>
</dbReference>
<gene>
    <name evidence="8" type="ORF">DFR70_103720</name>
</gene>
<keyword evidence="3" id="KW-0285">Flavoprotein</keyword>
<dbReference type="InterPro" id="IPR009075">
    <property type="entry name" value="AcylCo_DH/oxidase_C"/>
</dbReference>
<dbReference type="Gene3D" id="1.10.540.10">
    <property type="entry name" value="Acyl-CoA dehydrogenase/oxidase, N-terminal domain"/>
    <property type="match status" value="1"/>
</dbReference>
<dbReference type="PANTHER" id="PTHR43884:SF20">
    <property type="entry name" value="ACYL-COA DEHYDROGENASE FADE28"/>
    <property type="match status" value="1"/>
</dbReference>
<comment type="cofactor">
    <cofactor evidence="1">
        <name>FAD</name>
        <dbReference type="ChEBI" id="CHEBI:57692"/>
    </cofactor>
</comment>
<dbReference type="SUPFAM" id="SSF56645">
    <property type="entry name" value="Acyl-CoA dehydrogenase NM domain-like"/>
    <property type="match status" value="1"/>
</dbReference>
<dbReference type="InterPro" id="IPR046373">
    <property type="entry name" value="Acyl-CoA_Oxase/DH_mid-dom_sf"/>
</dbReference>
<evidence type="ECO:0000256" key="2">
    <source>
        <dbReference type="ARBA" id="ARBA00009347"/>
    </source>
</evidence>
<comment type="similarity">
    <text evidence="2">Belongs to the acyl-CoA dehydrogenase family.</text>
</comment>
<dbReference type="AlphaFoldDB" id="A0A318K4E5"/>
<keyword evidence="5" id="KW-0560">Oxidoreductase</keyword>
<dbReference type="Pfam" id="PF02771">
    <property type="entry name" value="Acyl-CoA_dh_N"/>
    <property type="match status" value="1"/>
</dbReference>
<evidence type="ECO:0000313" key="8">
    <source>
        <dbReference type="EMBL" id="PXX66964.1"/>
    </source>
</evidence>
<dbReference type="SUPFAM" id="SSF47203">
    <property type="entry name" value="Acyl-CoA dehydrogenase C-terminal domain-like"/>
    <property type="match status" value="1"/>
</dbReference>
<evidence type="ECO:0000256" key="4">
    <source>
        <dbReference type="ARBA" id="ARBA00022827"/>
    </source>
</evidence>
<dbReference type="InterPro" id="IPR036250">
    <property type="entry name" value="AcylCo_DH-like_C"/>
</dbReference>
<sequence length="387" mass="40798">MVTQAGSGSVARITRKQVADMDFTPTEAQLDLGRLTGEVCGKLVTADRLRELDTAAERFDEALWGSLAETGVLAAALPEAVGGNDFGVLEQTAVLRELGKHVAAVPYLWSIVVGAGALARFGGAAQQDRAMRAGAGQVILTAALTEEHNWEPARPTTTAVEADGGWRLTGAKTTVPFADRAERILVPATVSGVTAVFLVDPAAATVTAQQVVDRTPEYAVELTDAPAELLGSVEDGAEILDWLLTRAWLGLSALQLGTLERALDLVADYAREREQFGKAVGAFQAVAQRLADAYIDVQGLRLAVTQAAWQLSEDLPSAEAVHTAKFWAADAGHRVAHTVVHVHGGVGIDRDHIVHNYFTAAKHNEFALGGGTDHLRALGALLAAAPS</sequence>
<organism evidence="8 9">
    <name type="scientific">Nocardia tenerifensis</name>
    <dbReference type="NCBI Taxonomy" id="228006"/>
    <lineage>
        <taxon>Bacteria</taxon>
        <taxon>Bacillati</taxon>
        <taxon>Actinomycetota</taxon>
        <taxon>Actinomycetes</taxon>
        <taxon>Mycobacteriales</taxon>
        <taxon>Nocardiaceae</taxon>
        <taxon>Nocardia</taxon>
    </lineage>
</organism>
<dbReference type="GO" id="GO:0003995">
    <property type="term" value="F:acyl-CoA dehydrogenase activity"/>
    <property type="evidence" value="ECO:0007669"/>
    <property type="project" value="TreeGrafter"/>
</dbReference>
<reference evidence="8 9" key="1">
    <citation type="submission" date="2018-05" db="EMBL/GenBank/DDBJ databases">
        <title>Genomic Encyclopedia of Type Strains, Phase IV (KMG-IV): sequencing the most valuable type-strain genomes for metagenomic binning, comparative biology and taxonomic classification.</title>
        <authorList>
            <person name="Goeker M."/>
        </authorList>
    </citation>
    <scope>NUCLEOTIDE SEQUENCE [LARGE SCALE GENOMIC DNA]</scope>
    <source>
        <strain evidence="8 9">DSM 44704</strain>
    </source>
</reference>
<dbReference type="GO" id="GO:0050660">
    <property type="term" value="F:flavin adenine dinucleotide binding"/>
    <property type="evidence" value="ECO:0007669"/>
    <property type="project" value="InterPro"/>
</dbReference>
<dbReference type="Pfam" id="PF00441">
    <property type="entry name" value="Acyl-CoA_dh_1"/>
    <property type="match status" value="1"/>
</dbReference>
<comment type="caution">
    <text evidence="8">The sequence shown here is derived from an EMBL/GenBank/DDBJ whole genome shotgun (WGS) entry which is preliminary data.</text>
</comment>
<name>A0A318K4E5_9NOCA</name>
<feature type="domain" description="Acyl-CoA dehydrogenase/oxidase N-terminal" evidence="7">
    <location>
        <begin position="46"/>
        <end position="131"/>
    </location>
</feature>
<dbReference type="InterPro" id="IPR037069">
    <property type="entry name" value="AcylCoA_DH/ox_N_sf"/>
</dbReference>
<accession>A0A318K4E5</accession>
<evidence type="ECO:0000256" key="3">
    <source>
        <dbReference type="ARBA" id="ARBA00022630"/>
    </source>
</evidence>
<dbReference type="InterPro" id="IPR013786">
    <property type="entry name" value="AcylCoA_DH/ox_N"/>
</dbReference>
<dbReference type="CDD" id="cd00567">
    <property type="entry name" value="ACAD"/>
    <property type="match status" value="1"/>
</dbReference>
<proteinExistence type="inferred from homology"/>
<dbReference type="InterPro" id="IPR009100">
    <property type="entry name" value="AcylCoA_DH/oxidase_NM_dom_sf"/>
</dbReference>
<dbReference type="Proteomes" id="UP000247569">
    <property type="component" value="Unassembled WGS sequence"/>
</dbReference>
<evidence type="ECO:0000259" key="7">
    <source>
        <dbReference type="Pfam" id="PF02771"/>
    </source>
</evidence>
<feature type="domain" description="Acyl-CoA dehydrogenase/oxidase C-terminal" evidence="6">
    <location>
        <begin position="235"/>
        <end position="369"/>
    </location>
</feature>